<dbReference type="EMBL" id="CM035419">
    <property type="protein sequence ID" value="KAH7416388.1"/>
    <property type="molecule type" value="Genomic_DNA"/>
</dbReference>
<dbReference type="PIRSF" id="PIRSF023381">
    <property type="entry name" value="MannP-dilichol_defect-1p"/>
    <property type="match status" value="1"/>
</dbReference>
<gene>
    <name evidence="10" type="ORF">KP509_14G089400</name>
</gene>
<evidence type="ECO:0000256" key="6">
    <source>
        <dbReference type="ARBA" id="ARBA00023136"/>
    </source>
</evidence>
<accession>A0A8T2THA8</accession>
<name>A0A8T2THA8_CERRI</name>
<feature type="transmembrane region" description="Helical" evidence="9">
    <location>
        <begin position="193"/>
        <end position="218"/>
    </location>
</feature>
<evidence type="ECO:0000256" key="8">
    <source>
        <dbReference type="PIRNR" id="PIRNR023381"/>
    </source>
</evidence>
<sequence length="230" mass="25599">MDLSCLTHSISRHELPGLHSCLLPLLSKLIGYTIIAASTVCKVPQIYLILKNRSIEGLSVPSFELEVVGFTISLAYCMFKQLAFSAYGELVFLVLQSVIQVGLMYYYSPFGIGKWIKSGFYCAITPVLMAGNLDPVLFETLYASQHAIFLVSKIPQIKENFQNKSTGQLSFTTNFLNFAGVFARLFTSLQEKAPLSVVVGCILGIITNSIIMWQFLIYRVNKSKKTQKVA</sequence>
<dbReference type="PANTHER" id="PTHR12226:SF2">
    <property type="entry name" value="MANNOSE-P-DOLICHOL UTILIZATION DEFECT 1 PROTEIN"/>
    <property type="match status" value="1"/>
</dbReference>
<feature type="transmembrane region" description="Helical" evidence="9">
    <location>
        <begin position="90"/>
        <end position="107"/>
    </location>
</feature>
<evidence type="ECO:0000256" key="4">
    <source>
        <dbReference type="ARBA" id="ARBA00022737"/>
    </source>
</evidence>
<dbReference type="InterPro" id="IPR006603">
    <property type="entry name" value="PQ-loop_rpt"/>
</dbReference>
<keyword evidence="6 8" id="KW-0472">Membrane</keyword>
<dbReference type="Pfam" id="PF04193">
    <property type="entry name" value="PQ-loop"/>
    <property type="match status" value="2"/>
</dbReference>
<keyword evidence="5 8" id="KW-1133">Transmembrane helix</keyword>
<comment type="similarity">
    <text evidence="7 8">Belongs to the MPDU1 (TC 2.A.43.3) family.</text>
</comment>
<evidence type="ECO:0000256" key="7">
    <source>
        <dbReference type="ARBA" id="ARBA00038475"/>
    </source>
</evidence>
<dbReference type="GO" id="GO:0016020">
    <property type="term" value="C:membrane"/>
    <property type="evidence" value="ECO:0007669"/>
    <property type="project" value="UniProtKB-SubCell"/>
</dbReference>
<protein>
    <recommendedName>
        <fullName evidence="8">Mannose-P-dolichol utilization defect 1 protein homolog</fullName>
    </recommendedName>
</protein>
<reference evidence="10" key="1">
    <citation type="submission" date="2021-08" db="EMBL/GenBank/DDBJ databases">
        <title>WGS assembly of Ceratopteris richardii.</title>
        <authorList>
            <person name="Marchant D.B."/>
            <person name="Chen G."/>
            <person name="Jenkins J."/>
            <person name="Shu S."/>
            <person name="Leebens-Mack J."/>
            <person name="Grimwood J."/>
            <person name="Schmutz J."/>
            <person name="Soltis P."/>
            <person name="Soltis D."/>
            <person name="Chen Z.-H."/>
        </authorList>
    </citation>
    <scope>NUCLEOTIDE SEQUENCE</scope>
    <source>
        <strain evidence="10">Whitten #5841</strain>
        <tissue evidence="10">Leaf</tissue>
    </source>
</reference>
<keyword evidence="11" id="KW-1185">Reference proteome</keyword>
<proteinExistence type="inferred from homology"/>
<keyword evidence="4" id="KW-0677">Repeat</keyword>
<evidence type="ECO:0000256" key="2">
    <source>
        <dbReference type="ARBA" id="ARBA00022448"/>
    </source>
</evidence>
<evidence type="ECO:0000313" key="11">
    <source>
        <dbReference type="Proteomes" id="UP000825935"/>
    </source>
</evidence>
<dbReference type="OMA" id="WAERLFT"/>
<comment type="subcellular location">
    <subcellularLocation>
        <location evidence="1 8">Membrane</location>
        <topology evidence="1 8">Multi-pass membrane protein</topology>
    </subcellularLocation>
</comment>
<keyword evidence="2" id="KW-0813">Transport</keyword>
<evidence type="ECO:0000256" key="9">
    <source>
        <dbReference type="SAM" id="Phobius"/>
    </source>
</evidence>
<dbReference type="Gene3D" id="1.20.1280.290">
    <property type="match status" value="2"/>
</dbReference>
<dbReference type="PANTHER" id="PTHR12226">
    <property type="entry name" value="MANNOSE-P-DOLICHOL UTILIZATION DEFECT 1 LEC35 -RELATED"/>
    <property type="match status" value="1"/>
</dbReference>
<dbReference type="Proteomes" id="UP000825935">
    <property type="component" value="Chromosome 14"/>
</dbReference>
<evidence type="ECO:0000313" key="10">
    <source>
        <dbReference type="EMBL" id="KAH7416388.1"/>
    </source>
</evidence>
<comment type="caution">
    <text evidence="10">The sequence shown here is derived from an EMBL/GenBank/DDBJ whole genome shotgun (WGS) entry which is preliminary data.</text>
</comment>
<evidence type="ECO:0000256" key="1">
    <source>
        <dbReference type="ARBA" id="ARBA00004141"/>
    </source>
</evidence>
<dbReference type="InterPro" id="IPR016817">
    <property type="entry name" value="MannP-dilichol_defect-1"/>
</dbReference>
<organism evidence="10 11">
    <name type="scientific">Ceratopteris richardii</name>
    <name type="common">Triangle waterfern</name>
    <dbReference type="NCBI Taxonomy" id="49495"/>
    <lineage>
        <taxon>Eukaryota</taxon>
        <taxon>Viridiplantae</taxon>
        <taxon>Streptophyta</taxon>
        <taxon>Embryophyta</taxon>
        <taxon>Tracheophyta</taxon>
        <taxon>Polypodiopsida</taxon>
        <taxon>Polypodiidae</taxon>
        <taxon>Polypodiales</taxon>
        <taxon>Pteridineae</taxon>
        <taxon>Pteridaceae</taxon>
        <taxon>Parkerioideae</taxon>
        <taxon>Ceratopteris</taxon>
    </lineage>
</organism>
<dbReference type="OrthoDB" id="271506at2759"/>
<evidence type="ECO:0000256" key="5">
    <source>
        <dbReference type="ARBA" id="ARBA00022989"/>
    </source>
</evidence>
<evidence type="ECO:0000256" key="3">
    <source>
        <dbReference type="ARBA" id="ARBA00022692"/>
    </source>
</evidence>
<keyword evidence="3 8" id="KW-0812">Transmembrane</keyword>
<dbReference type="AlphaFoldDB" id="A0A8T2THA8"/>
<dbReference type="SMART" id="SM00679">
    <property type="entry name" value="CTNS"/>
    <property type="match status" value="2"/>
</dbReference>